<evidence type="ECO:0000313" key="7">
    <source>
        <dbReference type="EMBL" id="ABK90341.1"/>
    </source>
</evidence>
<protein>
    <recommendedName>
        <fullName evidence="3">beta-N-acetylhexosaminidase</fullName>
        <ecNumber evidence="3">3.2.1.52</ecNumber>
    </recommendedName>
</protein>
<feature type="domain" description="Glycoside hydrolase family 3 N-terminal" evidence="6">
    <location>
        <begin position="25"/>
        <end position="353"/>
    </location>
</feature>
<dbReference type="Proteomes" id="UP000000762">
    <property type="component" value="Chromosome"/>
</dbReference>
<keyword evidence="4 7" id="KW-0378">Hydrolase</keyword>
<dbReference type="AlphaFoldDB" id="A0Q7X6"/>
<evidence type="ECO:0000256" key="1">
    <source>
        <dbReference type="ARBA" id="ARBA00001231"/>
    </source>
</evidence>
<evidence type="ECO:0000313" key="8">
    <source>
        <dbReference type="Proteomes" id="UP000000762"/>
    </source>
</evidence>
<dbReference type="InterPro" id="IPR036962">
    <property type="entry name" value="Glyco_hydro_3_N_sf"/>
</dbReference>
<dbReference type="GO" id="GO:0004563">
    <property type="term" value="F:beta-N-acetylhexosaminidase activity"/>
    <property type="evidence" value="ECO:0007669"/>
    <property type="project" value="UniProtKB-EC"/>
</dbReference>
<keyword evidence="8" id="KW-1185">Reference proteome</keyword>
<organism evidence="7 8">
    <name type="scientific">Francisella tularensis subsp. novicida (strain ATCC 15482 / CCUG 33449 / U112)</name>
    <dbReference type="NCBI Taxonomy" id="401614"/>
    <lineage>
        <taxon>Bacteria</taxon>
        <taxon>Pseudomonadati</taxon>
        <taxon>Pseudomonadota</taxon>
        <taxon>Gammaproteobacteria</taxon>
        <taxon>Thiotrichales</taxon>
        <taxon>Francisellaceae</taxon>
        <taxon>Francisella</taxon>
    </lineage>
</organism>
<proteinExistence type="inferred from homology"/>
<sequence length="378" mass="42699">MCRQVRFIITIFFLIFTDTIYAVSLKEMIGQMLIVGFSGQAIDEKSEIVQHIKDNNIGGVILFDRKDKDNIKSPEQLKTLNSDLQKYTKIYNDLYMRPQVPLIIAIDYEGGKVNRLKTKYGFPETFTAKKFSELDIQEQAHVAREMAKTMYKVGINLNLAPCVDIHNDNCPVIGKYERSFSTDVNTIVDCANLFCKATEKHKIGSVLKHFPGHGSSTNDSHLGAADITNTWTEKELIPYIRLLPENKHCMVMTAHVMNRNIDETNPATLSNKIIKILRTDIKFDGVIISDAMEMKAVTEYYGELESLKLAINAGVNIFIFSDANSDTIIDNIAKLVESGEVAEATIKQSYENIVAYKQNYLTEETISNNISKCCCNYL</sequence>
<keyword evidence="5" id="KW-0326">Glycosidase</keyword>
<dbReference type="KEGG" id="ftn:FTN_1474"/>
<evidence type="ECO:0000256" key="5">
    <source>
        <dbReference type="ARBA" id="ARBA00023295"/>
    </source>
</evidence>
<gene>
    <name evidence="7" type="primary">bglX</name>
    <name evidence="7" type="ordered locus">FTN_1474</name>
</gene>
<dbReference type="EC" id="3.2.1.52" evidence="3"/>
<accession>A0Q7X6</accession>
<dbReference type="GO" id="GO:0005975">
    <property type="term" value="P:carbohydrate metabolic process"/>
    <property type="evidence" value="ECO:0007669"/>
    <property type="project" value="InterPro"/>
</dbReference>
<evidence type="ECO:0000256" key="4">
    <source>
        <dbReference type="ARBA" id="ARBA00022801"/>
    </source>
</evidence>
<evidence type="ECO:0000256" key="3">
    <source>
        <dbReference type="ARBA" id="ARBA00012663"/>
    </source>
</evidence>
<dbReference type="Pfam" id="PF00933">
    <property type="entry name" value="Glyco_hydro_3"/>
    <property type="match status" value="1"/>
</dbReference>
<dbReference type="InterPro" id="IPR017853">
    <property type="entry name" value="GH"/>
</dbReference>
<dbReference type="InterPro" id="IPR001764">
    <property type="entry name" value="Glyco_hydro_3_N"/>
</dbReference>
<dbReference type="GO" id="GO:0009254">
    <property type="term" value="P:peptidoglycan turnover"/>
    <property type="evidence" value="ECO:0007669"/>
    <property type="project" value="TreeGrafter"/>
</dbReference>
<dbReference type="SUPFAM" id="SSF51445">
    <property type="entry name" value="(Trans)glycosidases"/>
    <property type="match status" value="1"/>
</dbReference>
<reference evidence="8" key="1">
    <citation type="journal article" date="2007" name="Genome Biol.">
        <title>Comparison of Francisella tularensis genomes reveals evolutionary events associated with the emergence of human pathogenic strains.</title>
        <authorList>
            <person name="Rohmer L."/>
            <person name="Fong C."/>
            <person name="Abmayr S."/>
            <person name="Wasnick M."/>
            <person name="Larson Freeman T.J."/>
            <person name="Radey M."/>
            <person name="Guina T."/>
            <person name="Svensson K."/>
            <person name="Hayden H.S."/>
            <person name="Jacobs M."/>
            <person name="Gallagher L.A."/>
            <person name="Manoil C."/>
            <person name="Ernst R.K."/>
            <person name="Drees B."/>
            <person name="Buckley D."/>
            <person name="Haugen E."/>
            <person name="Bovee D."/>
            <person name="Zhou Y."/>
            <person name="Chang J."/>
            <person name="Levy R."/>
            <person name="Lim R."/>
            <person name="Gillett W."/>
            <person name="Guenthener D."/>
            <person name="Kang A."/>
            <person name="Shaffer S.A."/>
            <person name="Taylor G."/>
            <person name="Chen J."/>
            <person name="Gallis B."/>
            <person name="D'Argenio D.A."/>
            <person name="Forsman M."/>
            <person name="Olson M.V."/>
            <person name="Goodlett D.R."/>
            <person name="Kaul R."/>
            <person name="Miller S.I."/>
            <person name="Brittnacher M.J."/>
        </authorList>
    </citation>
    <scope>NUCLEOTIDE SEQUENCE [LARGE SCALE GENOMIC DNA]</scope>
    <source>
        <strain evidence="8">U112</strain>
    </source>
</reference>
<evidence type="ECO:0000256" key="2">
    <source>
        <dbReference type="ARBA" id="ARBA00005336"/>
    </source>
</evidence>
<dbReference type="PANTHER" id="PTHR30480">
    <property type="entry name" value="BETA-HEXOSAMINIDASE-RELATED"/>
    <property type="match status" value="1"/>
</dbReference>
<evidence type="ECO:0000259" key="6">
    <source>
        <dbReference type="Pfam" id="PF00933"/>
    </source>
</evidence>
<dbReference type="Gene3D" id="3.20.20.300">
    <property type="entry name" value="Glycoside hydrolase, family 3, N-terminal domain"/>
    <property type="match status" value="1"/>
</dbReference>
<comment type="catalytic activity">
    <reaction evidence="1">
        <text>Hydrolysis of terminal non-reducing N-acetyl-D-hexosamine residues in N-acetyl-beta-D-hexosaminides.</text>
        <dbReference type="EC" id="3.2.1.52"/>
    </reaction>
</comment>
<dbReference type="EMBL" id="CP000439">
    <property type="protein sequence ID" value="ABK90341.1"/>
    <property type="molecule type" value="Genomic_DNA"/>
</dbReference>
<dbReference type="PANTHER" id="PTHR30480:SF13">
    <property type="entry name" value="BETA-HEXOSAMINIDASE"/>
    <property type="match status" value="1"/>
</dbReference>
<dbReference type="InterPro" id="IPR050226">
    <property type="entry name" value="NagZ_Beta-hexosaminidase"/>
</dbReference>
<name>A0Q7X6_FRATN</name>
<comment type="similarity">
    <text evidence="2">Belongs to the glycosyl hydrolase 3 family.</text>
</comment>